<dbReference type="PANTHER" id="PTHR15822">
    <property type="entry name" value="TRAF AND TNF RECEPTOR-ASSOCIATED PROTEIN"/>
    <property type="match status" value="1"/>
</dbReference>
<comment type="cofactor">
    <cofactor evidence="2">
        <name>Mg(2+)</name>
        <dbReference type="ChEBI" id="CHEBI:18420"/>
    </cofactor>
</comment>
<evidence type="ECO:0000256" key="4">
    <source>
        <dbReference type="ARBA" id="ARBA00022723"/>
    </source>
</evidence>
<sequence>MTLFMDEIMSKLLLILAITLALPVNASFTVSTQNLWHYTNDYENRLKNLNDEYFSESADIMNFQEAWQSFTGKSLFNTIVKKEEFNTHYYRTNNTLIIKEGLATLSRFEILEKTAFELPHSKLFRKRTMIITKILSPTKKELYMINIHLSPFTQGKVERVDQLDYILKKIESDFSDAPVILTGDFNQEEDENFFTKLVDAGYSSTLPGICTYCANENEYVDSEYISKLDYIFYPKEVFQLQKARRTFVEKPISDHFGIKAEFIDLRD</sequence>
<dbReference type="PANTHER" id="PTHR15822:SF4">
    <property type="entry name" value="TYROSYL-DNA PHOSPHODIESTERASE 2"/>
    <property type="match status" value="1"/>
</dbReference>
<evidence type="ECO:0000256" key="1">
    <source>
        <dbReference type="ARBA" id="ARBA00001936"/>
    </source>
</evidence>
<evidence type="ECO:0000256" key="3">
    <source>
        <dbReference type="ARBA" id="ARBA00022722"/>
    </source>
</evidence>
<dbReference type="PATRIC" id="fig|862908.3.peg.2783"/>
<dbReference type="GO" id="GO:0046872">
    <property type="term" value="F:metal ion binding"/>
    <property type="evidence" value="ECO:0007669"/>
    <property type="project" value="UniProtKB-KW"/>
</dbReference>
<dbReference type="EMBL" id="FQ312005">
    <property type="protein sequence ID" value="CBW27681.1"/>
    <property type="molecule type" value="Genomic_DNA"/>
</dbReference>
<protein>
    <submittedName>
        <fullName evidence="10">Exported protein</fullName>
    </submittedName>
</protein>
<dbReference type="GO" id="GO:0006281">
    <property type="term" value="P:DNA repair"/>
    <property type="evidence" value="ECO:0007669"/>
    <property type="project" value="UniProtKB-KW"/>
</dbReference>
<dbReference type="InterPro" id="IPR036691">
    <property type="entry name" value="Endo/exonu/phosph_ase_sf"/>
</dbReference>
<dbReference type="HOGENOM" id="CLU_1041179_0_0_7"/>
<gene>
    <name evidence="10" type="ordered locus">BMS_2911</name>
</gene>
<dbReference type="Proteomes" id="UP000008963">
    <property type="component" value="Chromosome"/>
</dbReference>
<dbReference type="SUPFAM" id="SSF56219">
    <property type="entry name" value="DNase I-like"/>
    <property type="match status" value="1"/>
</dbReference>
<proteinExistence type="predicted"/>
<keyword evidence="5" id="KW-0227">DNA damage</keyword>
<accession>E1WYP1</accession>
<evidence type="ECO:0000313" key="11">
    <source>
        <dbReference type="Proteomes" id="UP000008963"/>
    </source>
</evidence>
<evidence type="ECO:0000256" key="5">
    <source>
        <dbReference type="ARBA" id="ARBA00022763"/>
    </source>
</evidence>
<keyword evidence="4" id="KW-0479">Metal-binding</keyword>
<dbReference type="Gene3D" id="3.60.10.10">
    <property type="entry name" value="Endonuclease/exonuclease/phosphatase"/>
    <property type="match status" value="1"/>
</dbReference>
<keyword evidence="11" id="KW-1185">Reference proteome</keyword>
<evidence type="ECO:0000256" key="8">
    <source>
        <dbReference type="ARBA" id="ARBA00023204"/>
    </source>
</evidence>
<keyword evidence="3" id="KW-0540">Nuclease</keyword>
<keyword evidence="8" id="KW-0234">DNA repair</keyword>
<dbReference type="Pfam" id="PF03372">
    <property type="entry name" value="Exo_endo_phos"/>
    <property type="match status" value="1"/>
</dbReference>
<evidence type="ECO:0000256" key="7">
    <source>
        <dbReference type="ARBA" id="ARBA00022842"/>
    </source>
</evidence>
<evidence type="ECO:0000259" key="9">
    <source>
        <dbReference type="Pfam" id="PF03372"/>
    </source>
</evidence>
<evidence type="ECO:0000313" key="10">
    <source>
        <dbReference type="EMBL" id="CBW27681.1"/>
    </source>
</evidence>
<dbReference type="GO" id="GO:0004518">
    <property type="term" value="F:nuclease activity"/>
    <property type="evidence" value="ECO:0007669"/>
    <property type="project" value="UniProtKB-KW"/>
</dbReference>
<dbReference type="InterPro" id="IPR051547">
    <property type="entry name" value="TDP2-like"/>
</dbReference>
<dbReference type="InterPro" id="IPR005135">
    <property type="entry name" value="Endo/exonuclease/phosphatase"/>
</dbReference>
<dbReference type="KEGG" id="bmx:BMS_2911"/>
<dbReference type="eggNOG" id="COG3568">
    <property type="taxonomic scope" value="Bacteria"/>
</dbReference>
<evidence type="ECO:0000256" key="6">
    <source>
        <dbReference type="ARBA" id="ARBA00022801"/>
    </source>
</evidence>
<reference evidence="11" key="1">
    <citation type="journal article" date="2013" name="ISME J.">
        <title>A small predatory core genome in the divergent marine Bacteriovorax marinus SJ and the terrestrial Bdellovibrio bacteriovorus.</title>
        <authorList>
            <person name="Crossman L.C."/>
            <person name="Chen H."/>
            <person name="Cerdeno-Tarraga A.M."/>
            <person name="Brooks K."/>
            <person name="Quail M.A."/>
            <person name="Pineiro S.A."/>
            <person name="Hobley L."/>
            <person name="Sockett R.E."/>
            <person name="Bentley S.D."/>
            <person name="Parkhill J."/>
            <person name="Williams H.N."/>
            <person name="Stine O.C."/>
        </authorList>
    </citation>
    <scope>NUCLEOTIDE SEQUENCE [LARGE SCALE GENOMIC DNA]</scope>
    <source>
        <strain evidence="11">ATCC BAA-682 / DSM 15412 / SJ</strain>
    </source>
</reference>
<feature type="domain" description="Endonuclease/exonuclease/phosphatase" evidence="9">
    <location>
        <begin position="32"/>
        <end position="255"/>
    </location>
</feature>
<dbReference type="AlphaFoldDB" id="E1WYP1"/>
<evidence type="ECO:0000256" key="2">
    <source>
        <dbReference type="ARBA" id="ARBA00001946"/>
    </source>
</evidence>
<keyword evidence="7" id="KW-0460">Magnesium</keyword>
<keyword evidence="6" id="KW-0378">Hydrolase</keyword>
<comment type="cofactor">
    <cofactor evidence="1">
        <name>Mn(2+)</name>
        <dbReference type="ChEBI" id="CHEBI:29035"/>
    </cofactor>
</comment>
<dbReference type="GO" id="GO:0016787">
    <property type="term" value="F:hydrolase activity"/>
    <property type="evidence" value="ECO:0007669"/>
    <property type="project" value="UniProtKB-KW"/>
</dbReference>
<name>E1WYP1_HALMS</name>
<organism evidence="10 11">
    <name type="scientific">Halobacteriovorax marinus (strain ATCC BAA-682 / DSM 15412 / SJ)</name>
    <name type="common">Bacteriovorax marinus</name>
    <dbReference type="NCBI Taxonomy" id="862908"/>
    <lineage>
        <taxon>Bacteria</taxon>
        <taxon>Pseudomonadati</taxon>
        <taxon>Bdellovibrionota</taxon>
        <taxon>Bacteriovoracia</taxon>
        <taxon>Bacteriovoracales</taxon>
        <taxon>Halobacteriovoraceae</taxon>
        <taxon>Halobacteriovorax</taxon>
    </lineage>
</organism>
<dbReference type="STRING" id="862908.BMS_2911"/>